<evidence type="ECO:0000313" key="2">
    <source>
        <dbReference type="Proteomes" id="UP000232003"/>
    </source>
</evidence>
<organism evidence="1 2">
    <name type="scientific">Nostoc flagelliforme CCNUN1</name>
    <dbReference type="NCBI Taxonomy" id="2038116"/>
    <lineage>
        <taxon>Bacteria</taxon>
        <taxon>Bacillati</taxon>
        <taxon>Cyanobacteriota</taxon>
        <taxon>Cyanophyceae</taxon>
        <taxon>Nostocales</taxon>
        <taxon>Nostocaceae</taxon>
        <taxon>Nostoc</taxon>
    </lineage>
</organism>
<gene>
    <name evidence="1" type="ORF">COO91_06966</name>
</gene>
<evidence type="ECO:0000313" key="1">
    <source>
        <dbReference type="EMBL" id="AUB40930.1"/>
    </source>
</evidence>
<accession>A0A2K8SZX4</accession>
<dbReference type="KEGG" id="nfl:COO91_06966"/>
<proteinExistence type="predicted"/>
<dbReference type="Proteomes" id="UP000232003">
    <property type="component" value="Chromosome"/>
</dbReference>
<dbReference type="EMBL" id="CP024785">
    <property type="protein sequence ID" value="AUB40930.1"/>
    <property type="molecule type" value="Genomic_DNA"/>
</dbReference>
<keyword evidence="2" id="KW-1185">Reference proteome</keyword>
<protein>
    <submittedName>
        <fullName evidence="1">Phycobilisome degradation protein NblA</fullName>
    </submittedName>
</protein>
<reference evidence="1 2" key="1">
    <citation type="submission" date="2017-11" db="EMBL/GenBank/DDBJ databases">
        <title>Complete genome of a free-living desiccation-tolerant cyanobacterium and its photosynthetic adaptation to extreme terrestrial habitat.</title>
        <authorList>
            <person name="Shang J."/>
        </authorList>
    </citation>
    <scope>NUCLEOTIDE SEQUENCE [LARGE SCALE GENOMIC DNA]</scope>
    <source>
        <strain evidence="1 2">CCNUN1</strain>
    </source>
</reference>
<dbReference type="AlphaFoldDB" id="A0A2K8SZX4"/>
<sequence>MWAMCQTLVIFRNTEEQMLDRYQSNYDPIWTSVSDINFTRCFFGVNYEPTNETILGTAIQHLLICYSGAKYEPRSS</sequence>
<name>A0A2K8SZX4_9NOSO</name>